<evidence type="ECO:0000313" key="2">
    <source>
        <dbReference type="Proteomes" id="UP000604046"/>
    </source>
</evidence>
<protein>
    <submittedName>
        <fullName evidence="1">Uncharacterized protein</fullName>
    </submittedName>
</protein>
<accession>A0A812UMW4</accession>
<dbReference type="AlphaFoldDB" id="A0A812UMW4"/>
<keyword evidence="2" id="KW-1185">Reference proteome</keyword>
<sequence length="257" mass="28223">MQDISVEVLAGGPASLPSMGFEKAPKTILKHPLEPLITSASKACDHLKLLELGTQQPQLVFDGTCWSDVSVGNLLPPRVNELVHRLPVRSGLGTFLAAARQEFATSLKSPEVWSTLYLTTGTSPEENLRIQTGPGRDHDRCLFLASVLRLRSPEGANVPRFILDALLQLAKAMPPKNRKELADLFLRLSKEMSSKELIEAAGKALRDHAGHPLPQDVNAELQALQRHFITGLAQTWTLRDVLGRIFTVGVLLFLRSC</sequence>
<dbReference type="OrthoDB" id="10463372at2759"/>
<name>A0A812UMW4_9DINO</name>
<proteinExistence type="predicted"/>
<gene>
    <name evidence="1" type="ORF">SNAT2548_LOCUS33497</name>
</gene>
<dbReference type="EMBL" id="CAJNDS010002760">
    <property type="protein sequence ID" value="CAE7587805.1"/>
    <property type="molecule type" value="Genomic_DNA"/>
</dbReference>
<dbReference type="Proteomes" id="UP000604046">
    <property type="component" value="Unassembled WGS sequence"/>
</dbReference>
<evidence type="ECO:0000313" key="1">
    <source>
        <dbReference type="EMBL" id="CAE7587805.1"/>
    </source>
</evidence>
<organism evidence="1 2">
    <name type="scientific">Symbiodinium natans</name>
    <dbReference type="NCBI Taxonomy" id="878477"/>
    <lineage>
        <taxon>Eukaryota</taxon>
        <taxon>Sar</taxon>
        <taxon>Alveolata</taxon>
        <taxon>Dinophyceae</taxon>
        <taxon>Suessiales</taxon>
        <taxon>Symbiodiniaceae</taxon>
        <taxon>Symbiodinium</taxon>
    </lineage>
</organism>
<comment type="caution">
    <text evidence="1">The sequence shown here is derived from an EMBL/GenBank/DDBJ whole genome shotgun (WGS) entry which is preliminary data.</text>
</comment>
<reference evidence="1" key="1">
    <citation type="submission" date="2021-02" db="EMBL/GenBank/DDBJ databases">
        <authorList>
            <person name="Dougan E. K."/>
            <person name="Rhodes N."/>
            <person name="Thang M."/>
            <person name="Chan C."/>
        </authorList>
    </citation>
    <scope>NUCLEOTIDE SEQUENCE</scope>
</reference>